<dbReference type="EMBL" id="JABBGM010000003">
    <property type="protein sequence ID" value="NML93783.1"/>
    <property type="molecule type" value="Genomic_DNA"/>
</dbReference>
<dbReference type="AlphaFoldDB" id="A0A7Y0BNY6"/>
<proteinExistence type="predicted"/>
<gene>
    <name evidence="1" type="ORF">HHL27_08900</name>
</gene>
<keyword evidence="2" id="KW-1185">Reference proteome</keyword>
<comment type="caution">
    <text evidence="1">The sequence shown here is derived from an EMBL/GenBank/DDBJ whole genome shotgun (WGS) entry which is preliminary data.</text>
</comment>
<organism evidence="1 2">
    <name type="scientific">Novosphingobium olei</name>
    <dbReference type="NCBI Taxonomy" id="2728851"/>
    <lineage>
        <taxon>Bacteria</taxon>
        <taxon>Pseudomonadati</taxon>
        <taxon>Pseudomonadota</taxon>
        <taxon>Alphaproteobacteria</taxon>
        <taxon>Sphingomonadales</taxon>
        <taxon>Sphingomonadaceae</taxon>
        <taxon>Novosphingobium</taxon>
    </lineage>
</organism>
<reference evidence="1 2" key="1">
    <citation type="submission" date="2020-04" db="EMBL/GenBank/DDBJ databases">
        <title>Novosphingobium sp. TW-4 isolated from soil.</title>
        <authorList>
            <person name="Dahal R.H."/>
            <person name="Chaudhary D.K."/>
        </authorList>
    </citation>
    <scope>NUCLEOTIDE SEQUENCE [LARGE SCALE GENOMIC DNA]</scope>
    <source>
        <strain evidence="1 2">TW-4</strain>
    </source>
</reference>
<protein>
    <submittedName>
        <fullName evidence="1">Uncharacterized protein</fullName>
    </submittedName>
</protein>
<name>A0A7Y0BNY6_9SPHN</name>
<dbReference type="RefSeq" id="WP_169493048.1">
    <property type="nucleotide sequence ID" value="NZ_JABBGM010000003.1"/>
</dbReference>
<accession>A0A7Y0BNY6</accession>
<sequence length="73" mass="8403">MKPPYNQRKQPTRDYHRAALVSSILLHADLDKLAGDDRAIDSMARSRKVSPAVVREIVANEIDRRRAARERHL</sequence>
<evidence type="ECO:0000313" key="1">
    <source>
        <dbReference type="EMBL" id="NML93783.1"/>
    </source>
</evidence>
<dbReference type="Proteomes" id="UP000583556">
    <property type="component" value="Unassembled WGS sequence"/>
</dbReference>
<evidence type="ECO:0000313" key="2">
    <source>
        <dbReference type="Proteomes" id="UP000583556"/>
    </source>
</evidence>